<name>A0A4R2LFK0_9FIRM</name>
<evidence type="ECO:0000313" key="1">
    <source>
        <dbReference type="EMBL" id="TCO78035.1"/>
    </source>
</evidence>
<dbReference type="OrthoDB" id="1954433at2"/>
<protein>
    <submittedName>
        <fullName evidence="1">Uncharacterized protein</fullName>
    </submittedName>
</protein>
<reference evidence="1 2" key="1">
    <citation type="submission" date="2019-03" db="EMBL/GenBank/DDBJ databases">
        <title>Genomic Encyclopedia of Type Strains, Phase IV (KMG-IV): sequencing the most valuable type-strain genomes for metagenomic binning, comparative biology and taxonomic classification.</title>
        <authorList>
            <person name="Goeker M."/>
        </authorList>
    </citation>
    <scope>NUCLEOTIDE SEQUENCE [LARGE SCALE GENOMIC DNA]</scope>
    <source>
        <strain evidence="1 2">DSM 102940</strain>
    </source>
</reference>
<keyword evidence="2" id="KW-1185">Reference proteome</keyword>
<evidence type="ECO:0000313" key="2">
    <source>
        <dbReference type="Proteomes" id="UP000294919"/>
    </source>
</evidence>
<dbReference type="EMBL" id="SLWV01000005">
    <property type="protein sequence ID" value="TCO78035.1"/>
    <property type="molecule type" value="Genomic_DNA"/>
</dbReference>
<comment type="caution">
    <text evidence="1">The sequence shown here is derived from an EMBL/GenBank/DDBJ whole genome shotgun (WGS) entry which is preliminary data.</text>
</comment>
<sequence>MNQDVYMKSFLDIPEEIYMEKFTPMEERLKNTNIEEAFQKLKQTVEIKDFEKYFNSLIKIKKHEKDMIIITHGENHRAIIIREYFDLIKKIFEVSNIIIVAQAI</sequence>
<organism evidence="1 2">
    <name type="scientific">Marinisporobacter balticus</name>
    <dbReference type="NCBI Taxonomy" id="2018667"/>
    <lineage>
        <taxon>Bacteria</taxon>
        <taxon>Bacillati</taxon>
        <taxon>Bacillota</taxon>
        <taxon>Clostridia</taxon>
        <taxon>Peptostreptococcales</taxon>
        <taxon>Thermotaleaceae</taxon>
        <taxon>Marinisporobacter</taxon>
    </lineage>
</organism>
<gene>
    <name evidence="1" type="ORF">EV214_105134</name>
</gene>
<proteinExistence type="predicted"/>
<dbReference type="RefSeq" id="WP_132243712.1">
    <property type="nucleotide sequence ID" value="NZ_SLWV01000005.1"/>
</dbReference>
<dbReference type="Proteomes" id="UP000294919">
    <property type="component" value="Unassembled WGS sequence"/>
</dbReference>
<accession>A0A4R2LFK0</accession>
<dbReference type="AlphaFoldDB" id="A0A4R2LFK0"/>